<feature type="domain" description="Glycosyltransferase subfamily 4-like N-terminal" evidence="3">
    <location>
        <begin position="48"/>
        <end position="194"/>
    </location>
</feature>
<dbReference type="InterPro" id="IPR028098">
    <property type="entry name" value="Glyco_trans_4-like_N"/>
</dbReference>
<dbReference type="PANTHER" id="PTHR46401">
    <property type="entry name" value="GLYCOSYLTRANSFERASE WBBK-RELATED"/>
    <property type="match status" value="1"/>
</dbReference>
<gene>
    <name evidence="4" type="ORF">A2538_01035</name>
</gene>
<dbReference type="SUPFAM" id="SSF53756">
    <property type="entry name" value="UDP-Glycosyltransferase/glycogen phosphorylase"/>
    <property type="match status" value="1"/>
</dbReference>
<reference evidence="4 5" key="1">
    <citation type="journal article" date="2016" name="Nat. Commun.">
        <title>Thousands of microbial genomes shed light on interconnected biogeochemical processes in an aquifer system.</title>
        <authorList>
            <person name="Anantharaman K."/>
            <person name="Brown C.T."/>
            <person name="Hug L.A."/>
            <person name="Sharon I."/>
            <person name="Castelle C.J."/>
            <person name="Probst A.J."/>
            <person name="Thomas B.C."/>
            <person name="Singh A."/>
            <person name="Wilkins M.J."/>
            <person name="Karaoz U."/>
            <person name="Brodie E.L."/>
            <person name="Williams K.H."/>
            <person name="Hubbard S.S."/>
            <person name="Banfield J.F."/>
        </authorList>
    </citation>
    <scope>NUCLEOTIDE SEQUENCE [LARGE SCALE GENOMIC DNA]</scope>
</reference>
<dbReference type="GO" id="GO:0016757">
    <property type="term" value="F:glycosyltransferase activity"/>
    <property type="evidence" value="ECO:0007669"/>
    <property type="project" value="InterPro"/>
</dbReference>
<dbReference type="Pfam" id="PF00534">
    <property type="entry name" value="Glycos_transf_1"/>
    <property type="match status" value="1"/>
</dbReference>
<dbReference type="PANTHER" id="PTHR46401:SF2">
    <property type="entry name" value="GLYCOSYLTRANSFERASE WBBK-RELATED"/>
    <property type="match status" value="1"/>
</dbReference>
<dbReference type="EMBL" id="MFRE01000009">
    <property type="protein sequence ID" value="OGH94374.1"/>
    <property type="molecule type" value="Genomic_DNA"/>
</dbReference>
<evidence type="ECO:0000259" key="2">
    <source>
        <dbReference type="Pfam" id="PF00534"/>
    </source>
</evidence>
<proteinExistence type="predicted"/>
<dbReference type="Proteomes" id="UP000178254">
    <property type="component" value="Unassembled WGS sequence"/>
</dbReference>
<dbReference type="Pfam" id="PF13439">
    <property type="entry name" value="Glyco_transf_4"/>
    <property type="match status" value="1"/>
</dbReference>
<accession>A0A1F6PEK2</accession>
<dbReference type="InterPro" id="IPR001296">
    <property type="entry name" value="Glyco_trans_1"/>
</dbReference>
<name>A0A1F6PEK2_9BACT</name>
<dbReference type="AlphaFoldDB" id="A0A1F6PEK2"/>
<dbReference type="Gene3D" id="3.40.50.2000">
    <property type="entry name" value="Glycogen Phosphorylase B"/>
    <property type="match status" value="2"/>
</dbReference>
<evidence type="ECO:0000313" key="4">
    <source>
        <dbReference type="EMBL" id="OGH94374.1"/>
    </source>
</evidence>
<evidence type="ECO:0000256" key="1">
    <source>
        <dbReference type="ARBA" id="ARBA00022679"/>
    </source>
</evidence>
<keyword evidence="1" id="KW-0808">Transferase</keyword>
<organism evidence="4 5">
    <name type="scientific">Candidatus Magasanikbacteria bacterium RIFOXYD2_FULL_41_14</name>
    <dbReference type="NCBI Taxonomy" id="1798709"/>
    <lineage>
        <taxon>Bacteria</taxon>
        <taxon>Candidatus Magasanikiibacteriota</taxon>
    </lineage>
</organism>
<feature type="domain" description="Glycosyl transferase family 1" evidence="2">
    <location>
        <begin position="228"/>
        <end position="375"/>
    </location>
</feature>
<protein>
    <recommendedName>
        <fullName evidence="6">Glycosyl transferase family 1 domain-containing protein</fullName>
    </recommendedName>
</protein>
<evidence type="ECO:0000259" key="3">
    <source>
        <dbReference type="Pfam" id="PF13439"/>
    </source>
</evidence>
<dbReference type="STRING" id="1798709.A2538_01035"/>
<sequence>MLLAIEASHAVKTPRTGVEEACWQMIKNLSDLGGPASGGKSTLPADTRVILYSHKMPDDKSMSVHVYGHKFNELPTNWEWKILNWPVKKLWSQFRLSYELFKNPPDVFFAVGQLLPFFLPKKIKVITFVHDSAFEAEPNAYSLLGKIYLKLMNRRIVARSDKIITSTEFNKKELLKYYQVASEKVVVVPLAYDANVFCMDLSSREARRRSNLSFDQQRDCCTSLAMINKPYFIYLGRLEEKKNTALLVRAFDQTRASGVDCQLVLVGKFGKLSADVRTALVDSPYKKDIIVPGYVKSEDLPGLMCGALALVFPSRYEGFGMPILESMACGTPVIVSDIPALREVGGSAITYICPKIADLALAMAQAAKDPVWRENHRLAGLERVKSYSWTKTAEILGREIAKTRLF</sequence>
<dbReference type="CDD" id="cd03809">
    <property type="entry name" value="GT4_MtfB-like"/>
    <property type="match status" value="1"/>
</dbReference>
<evidence type="ECO:0008006" key="6">
    <source>
        <dbReference type="Google" id="ProtNLM"/>
    </source>
</evidence>
<comment type="caution">
    <text evidence="4">The sequence shown here is derived from an EMBL/GenBank/DDBJ whole genome shotgun (WGS) entry which is preliminary data.</text>
</comment>
<evidence type="ECO:0000313" key="5">
    <source>
        <dbReference type="Proteomes" id="UP000178254"/>
    </source>
</evidence>